<keyword evidence="2" id="KW-0732">Signal</keyword>
<feature type="chain" id="PRO_5038141768" description="Alternate signal-mediated exported protein, CPF_0494 family" evidence="2">
    <location>
        <begin position="32"/>
        <end position="174"/>
    </location>
</feature>
<comment type="caution">
    <text evidence="3">The sequence shown here is derived from an EMBL/GenBank/DDBJ whole genome shotgun (WGS) entry which is preliminary data.</text>
</comment>
<evidence type="ECO:0000256" key="2">
    <source>
        <dbReference type="SAM" id="SignalP"/>
    </source>
</evidence>
<proteinExistence type="predicted"/>
<name>A0A938XAT5_9CLOT</name>
<feature type="signal peptide" evidence="2">
    <location>
        <begin position="1"/>
        <end position="31"/>
    </location>
</feature>
<dbReference type="EMBL" id="JACJKS010000005">
    <property type="protein sequence ID" value="MBM6948051.1"/>
    <property type="molecule type" value="Genomic_DNA"/>
</dbReference>
<reference evidence="3" key="1">
    <citation type="submission" date="2020-08" db="EMBL/GenBank/DDBJ databases">
        <authorList>
            <person name="Cejkova D."/>
            <person name="Kubasova T."/>
            <person name="Jahodarova E."/>
            <person name="Rychlik I."/>
        </authorList>
    </citation>
    <scope>NUCLEOTIDE SEQUENCE</scope>
    <source>
        <strain evidence="3">An582</strain>
    </source>
</reference>
<feature type="region of interest" description="Disordered" evidence="1">
    <location>
        <begin position="153"/>
        <end position="174"/>
    </location>
</feature>
<evidence type="ECO:0000256" key="1">
    <source>
        <dbReference type="SAM" id="MobiDB-lite"/>
    </source>
</evidence>
<evidence type="ECO:0000313" key="4">
    <source>
        <dbReference type="Proteomes" id="UP000705508"/>
    </source>
</evidence>
<dbReference type="Proteomes" id="UP000705508">
    <property type="component" value="Unassembled WGS sequence"/>
</dbReference>
<organism evidence="3 4">
    <name type="scientific">Mordavella massiliensis</name>
    <dbReference type="NCBI Taxonomy" id="1871024"/>
    <lineage>
        <taxon>Bacteria</taxon>
        <taxon>Bacillati</taxon>
        <taxon>Bacillota</taxon>
        <taxon>Clostridia</taxon>
        <taxon>Eubacteriales</taxon>
        <taxon>Clostridiaceae</taxon>
        <taxon>Mordavella</taxon>
    </lineage>
</organism>
<evidence type="ECO:0000313" key="3">
    <source>
        <dbReference type="EMBL" id="MBM6948051.1"/>
    </source>
</evidence>
<dbReference type="AlphaFoldDB" id="A0A938XAT5"/>
<reference evidence="3" key="2">
    <citation type="journal article" date="2021" name="Sci. Rep.">
        <title>The distribution of antibiotic resistance genes in chicken gut microbiota commensals.</title>
        <authorList>
            <person name="Juricova H."/>
            <person name="Matiasovicova J."/>
            <person name="Kubasova T."/>
            <person name="Cejkova D."/>
            <person name="Rychlik I."/>
        </authorList>
    </citation>
    <scope>NUCLEOTIDE SEQUENCE</scope>
    <source>
        <strain evidence="3">An582</strain>
    </source>
</reference>
<dbReference type="RefSeq" id="WP_204906076.1">
    <property type="nucleotide sequence ID" value="NZ_JACJKS010000005.1"/>
</dbReference>
<protein>
    <recommendedName>
        <fullName evidence="5">Alternate signal-mediated exported protein, CPF_0494 family</fullName>
    </recommendedName>
</protein>
<gene>
    <name evidence="3" type="ORF">H6A20_05150</name>
</gene>
<sequence>MKHDWIRKKTTWLAAGALLLLGSAGAGQAMAYFTTYVTAAGGHPVTLGYETQIEEEVENMTKHIVIANTGESDCYVRVKVFSGIQFPVSFSQEGGWTLADDGYWYYDEILPVGEKTSVLLAAIENIPEEYKETFNIIVVQECTPVLYGDDGQPYADWDREADTTTDIGTAGGEE</sequence>
<accession>A0A938XAT5</accession>
<evidence type="ECO:0008006" key="5">
    <source>
        <dbReference type="Google" id="ProtNLM"/>
    </source>
</evidence>